<dbReference type="GO" id="GO:0005886">
    <property type="term" value="C:plasma membrane"/>
    <property type="evidence" value="ECO:0007669"/>
    <property type="project" value="UniProtKB-SubCell"/>
</dbReference>
<keyword evidence="5 7" id="KW-1133">Transmembrane helix</keyword>
<feature type="transmembrane region" description="Helical" evidence="7">
    <location>
        <begin position="271"/>
        <end position="291"/>
    </location>
</feature>
<proteinExistence type="inferred from homology"/>
<evidence type="ECO:0000256" key="4">
    <source>
        <dbReference type="ARBA" id="ARBA00022692"/>
    </source>
</evidence>
<evidence type="ECO:0000259" key="8">
    <source>
        <dbReference type="Pfam" id="PF00892"/>
    </source>
</evidence>
<protein>
    <recommendedName>
        <fullName evidence="8">EamA domain-containing protein</fullName>
    </recommendedName>
</protein>
<gene>
    <name evidence="9" type="ORF">AMD02_10810</name>
</gene>
<comment type="subcellular location">
    <subcellularLocation>
        <location evidence="1">Cell membrane</location>
        <topology evidence="1">Multi-pass membrane protein</topology>
    </subcellularLocation>
</comment>
<dbReference type="InterPro" id="IPR037185">
    <property type="entry name" value="EmrE-like"/>
</dbReference>
<feature type="domain" description="EamA" evidence="8">
    <location>
        <begin position="6"/>
        <end position="138"/>
    </location>
</feature>
<dbReference type="EMBL" id="LILD01000001">
    <property type="protein sequence ID" value="KOO39276.1"/>
    <property type="molecule type" value="Genomic_DNA"/>
</dbReference>
<sequence length="306" mass="33417">MNRWLTYFLVFFVMVLWGLNVVMLKLLVTSFPPVTMTALRIFVAGFVVLLVLLLLKTFRQLTATEWKYVILAAIFGVLGHHFFLSIGLTMTSASNAVLILALLPLTTSLLAILLLGDMLTRWRGFGIFLGLTGVCTIVLFGEGGLAGIRTGDGVIFLAMMIQALSFVYIKKATDTLDAKQVTGMMLLIGSLLLFVTSLIIEPNGLASMGDKALWIWWVFAISAVFATGLGHIIYNQAIHQLGTGETAIFNNLVPFFGLLFSALFLGEVIALAQIAGLLFIVAGVILGTGHVDAWIQKRKRRFDQVG</sequence>
<feature type="transmembrane region" description="Helical" evidence="7">
    <location>
        <begin position="34"/>
        <end position="56"/>
    </location>
</feature>
<reference evidence="9" key="1">
    <citation type="submission" date="2015-08" db="EMBL/GenBank/DDBJ databases">
        <title>Complete DNA Sequence of Pseudomonas syringae pv. actinidiae, the Causal Agent of Kiwifruit Canker Disease.</title>
        <authorList>
            <person name="Rikkerink E.H.A."/>
            <person name="Fineran P.C."/>
        </authorList>
    </citation>
    <scope>NUCLEOTIDE SEQUENCE</scope>
    <source>
        <strain evidence="9">DSM 13666</strain>
    </source>
</reference>
<comment type="caution">
    <text evidence="9">The sequence shown here is derived from an EMBL/GenBank/DDBJ whole genome shotgun (WGS) entry which is preliminary data.</text>
</comment>
<dbReference type="PANTHER" id="PTHR32322:SF18">
    <property type="entry name" value="S-ADENOSYLMETHIONINE_S-ADENOSYLHOMOCYSTEINE TRANSPORTER"/>
    <property type="match status" value="1"/>
</dbReference>
<feature type="transmembrane region" description="Helical" evidence="7">
    <location>
        <begin position="246"/>
        <end position="265"/>
    </location>
</feature>
<dbReference type="InterPro" id="IPR000620">
    <property type="entry name" value="EamA_dom"/>
</dbReference>
<dbReference type="InterPro" id="IPR050638">
    <property type="entry name" value="AA-Vitamin_Transporters"/>
</dbReference>
<name>A0A0M0KK59_ALKHA</name>
<dbReference type="AlphaFoldDB" id="A0A0M0KK59"/>
<dbReference type="RefSeq" id="WP_053431318.1">
    <property type="nucleotide sequence ID" value="NZ_JARMRQ010000040.1"/>
</dbReference>
<feature type="transmembrane region" description="Helical" evidence="7">
    <location>
        <begin position="68"/>
        <end position="90"/>
    </location>
</feature>
<dbReference type="SUPFAM" id="SSF103481">
    <property type="entry name" value="Multidrug resistance efflux transporter EmrE"/>
    <property type="match status" value="2"/>
</dbReference>
<accession>A0A0M0KK59</accession>
<keyword evidence="4 7" id="KW-0812">Transmembrane</keyword>
<organism evidence="9">
    <name type="scientific">Halalkalibacterium halodurans</name>
    <name type="common">Bacillus halodurans</name>
    <dbReference type="NCBI Taxonomy" id="86665"/>
    <lineage>
        <taxon>Bacteria</taxon>
        <taxon>Bacillati</taxon>
        <taxon>Bacillota</taxon>
        <taxon>Bacilli</taxon>
        <taxon>Bacillales</taxon>
        <taxon>Bacillaceae</taxon>
        <taxon>Halalkalibacterium (ex Joshi et al. 2022)</taxon>
    </lineage>
</organism>
<evidence type="ECO:0000256" key="6">
    <source>
        <dbReference type="ARBA" id="ARBA00023136"/>
    </source>
</evidence>
<dbReference type="PATRIC" id="fig|136160.3.peg.2564"/>
<feature type="transmembrane region" description="Helical" evidence="7">
    <location>
        <begin position="212"/>
        <end position="234"/>
    </location>
</feature>
<feature type="domain" description="EamA" evidence="8">
    <location>
        <begin position="151"/>
        <end position="286"/>
    </location>
</feature>
<feature type="transmembrane region" description="Helical" evidence="7">
    <location>
        <begin position="181"/>
        <end position="200"/>
    </location>
</feature>
<feature type="transmembrane region" description="Helical" evidence="7">
    <location>
        <begin position="96"/>
        <end position="115"/>
    </location>
</feature>
<evidence type="ECO:0000256" key="5">
    <source>
        <dbReference type="ARBA" id="ARBA00022989"/>
    </source>
</evidence>
<evidence type="ECO:0000313" key="9">
    <source>
        <dbReference type="EMBL" id="KOO39276.1"/>
    </source>
</evidence>
<feature type="transmembrane region" description="Helical" evidence="7">
    <location>
        <begin position="7"/>
        <end position="28"/>
    </location>
</feature>
<feature type="transmembrane region" description="Helical" evidence="7">
    <location>
        <begin position="122"/>
        <end position="141"/>
    </location>
</feature>
<dbReference type="PANTHER" id="PTHR32322">
    <property type="entry name" value="INNER MEMBRANE TRANSPORTER"/>
    <property type="match status" value="1"/>
</dbReference>
<keyword evidence="6 7" id="KW-0472">Membrane</keyword>
<evidence type="ECO:0000256" key="7">
    <source>
        <dbReference type="SAM" id="Phobius"/>
    </source>
</evidence>
<comment type="similarity">
    <text evidence="2">Belongs to the EamA transporter family.</text>
</comment>
<evidence type="ECO:0000256" key="1">
    <source>
        <dbReference type="ARBA" id="ARBA00004651"/>
    </source>
</evidence>
<evidence type="ECO:0000256" key="2">
    <source>
        <dbReference type="ARBA" id="ARBA00007362"/>
    </source>
</evidence>
<dbReference type="Pfam" id="PF00892">
    <property type="entry name" value="EamA"/>
    <property type="match status" value="2"/>
</dbReference>
<evidence type="ECO:0000256" key="3">
    <source>
        <dbReference type="ARBA" id="ARBA00022475"/>
    </source>
</evidence>
<keyword evidence="3" id="KW-1003">Cell membrane</keyword>
<feature type="transmembrane region" description="Helical" evidence="7">
    <location>
        <begin position="153"/>
        <end position="169"/>
    </location>
</feature>